<keyword evidence="8" id="KW-1185">Reference proteome</keyword>
<dbReference type="CDD" id="cd01398">
    <property type="entry name" value="RPI_A"/>
    <property type="match status" value="1"/>
</dbReference>
<dbReference type="InParanoid" id="F6QWW6"/>
<reference evidence="7" key="3">
    <citation type="submission" date="2025-08" db="UniProtKB">
        <authorList>
            <consortium name="Ensembl"/>
        </authorList>
    </citation>
    <scope>IDENTIFICATION</scope>
</reference>
<comment type="catalytic activity">
    <reaction evidence="1">
        <text>aldehydo-D-ribose 5-phosphate = D-ribulose 5-phosphate</text>
        <dbReference type="Rhea" id="RHEA:14657"/>
        <dbReference type="ChEBI" id="CHEBI:58121"/>
        <dbReference type="ChEBI" id="CHEBI:58273"/>
        <dbReference type="EC" id="5.3.1.6"/>
    </reaction>
</comment>
<organism evidence="7 8">
    <name type="scientific">Ciona intestinalis</name>
    <name type="common">Transparent sea squirt</name>
    <name type="synonym">Ascidia intestinalis</name>
    <dbReference type="NCBI Taxonomy" id="7719"/>
    <lineage>
        <taxon>Eukaryota</taxon>
        <taxon>Metazoa</taxon>
        <taxon>Chordata</taxon>
        <taxon>Tunicata</taxon>
        <taxon>Ascidiacea</taxon>
        <taxon>Phlebobranchia</taxon>
        <taxon>Cionidae</taxon>
        <taxon>Ciona</taxon>
    </lineage>
</organism>
<dbReference type="GO" id="GO:0009052">
    <property type="term" value="P:pentose-phosphate shunt, non-oxidative branch"/>
    <property type="evidence" value="ECO:0000318"/>
    <property type="project" value="GO_Central"/>
</dbReference>
<dbReference type="NCBIfam" id="TIGR00021">
    <property type="entry name" value="rpiA"/>
    <property type="match status" value="1"/>
</dbReference>
<dbReference type="GeneTree" id="ENSGT00390000004352"/>
<dbReference type="EMBL" id="EAAA01002580">
    <property type="status" value="NOT_ANNOTATED_CDS"/>
    <property type="molecule type" value="Genomic_DNA"/>
</dbReference>
<dbReference type="InterPro" id="IPR037171">
    <property type="entry name" value="NagB/RpiA_transferase-like"/>
</dbReference>
<evidence type="ECO:0000256" key="3">
    <source>
        <dbReference type="ARBA" id="ARBA00008088"/>
    </source>
</evidence>
<sequence length="248" mass="27103">MSTTNSSLTNGVENAKRVAAFTAANNFVQNGYVIGVGSGSTIEYAVERIAERVEAENLKVTCVPTSFQARELILKYKLSLSDLDRHSKLDVAIDGADEVDEQFTLIKGGGGCLTQEKIVAAAAKKFVVIADFRKKSTNLGENWKKGIPIEVVPMAILQIQNKIKEKYGGICTIRLAKSKAGPVITDNGMMIVDWQFDKSHNWSEVHQFIKLIPGVVETGIFFNMADIVIYGTENGQSDIKANTTVLTK</sequence>
<dbReference type="PANTHER" id="PTHR11934:SF0">
    <property type="entry name" value="RIBOSE-5-PHOSPHATE ISOMERASE"/>
    <property type="match status" value="1"/>
</dbReference>
<evidence type="ECO:0000256" key="6">
    <source>
        <dbReference type="ARBA" id="ARBA00029734"/>
    </source>
</evidence>
<gene>
    <name evidence="7" type="primary">LOC100185905</name>
</gene>
<evidence type="ECO:0000313" key="8">
    <source>
        <dbReference type="Proteomes" id="UP000008144"/>
    </source>
</evidence>
<evidence type="ECO:0000256" key="5">
    <source>
        <dbReference type="ARBA" id="ARBA00023235"/>
    </source>
</evidence>
<dbReference type="GO" id="GO:0004751">
    <property type="term" value="F:ribose-5-phosphate isomerase activity"/>
    <property type="evidence" value="ECO:0000318"/>
    <property type="project" value="GO_Central"/>
</dbReference>
<reference evidence="8" key="1">
    <citation type="journal article" date="2002" name="Science">
        <title>The draft genome of Ciona intestinalis: insights into chordate and vertebrate origins.</title>
        <authorList>
            <person name="Dehal P."/>
            <person name="Satou Y."/>
            <person name="Campbell R.K."/>
            <person name="Chapman J."/>
            <person name="Degnan B."/>
            <person name="De Tomaso A."/>
            <person name="Davidson B."/>
            <person name="Di Gregorio A."/>
            <person name="Gelpke M."/>
            <person name="Goodstein D.M."/>
            <person name="Harafuji N."/>
            <person name="Hastings K.E."/>
            <person name="Ho I."/>
            <person name="Hotta K."/>
            <person name="Huang W."/>
            <person name="Kawashima T."/>
            <person name="Lemaire P."/>
            <person name="Martinez D."/>
            <person name="Meinertzhagen I.A."/>
            <person name="Necula S."/>
            <person name="Nonaka M."/>
            <person name="Putnam N."/>
            <person name="Rash S."/>
            <person name="Saiga H."/>
            <person name="Satake M."/>
            <person name="Terry A."/>
            <person name="Yamada L."/>
            <person name="Wang H.G."/>
            <person name="Awazu S."/>
            <person name="Azumi K."/>
            <person name="Boore J."/>
            <person name="Branno M."/>
            <person name="Chin-Bow S."/>
            <person name="DeSantis R."/>
            <person name="Doyle S."/>
            <person name="Francino P."/>
            <person name="Keys D.N."/>
            <person name="Haga S."/>
            <person name="Hayashi H."/>
            <person name="Hino K."/>
            <person name="Imai K.S."/>
            <person name="Inaba K."/>
            <person name="Kano S."/>
            <person name="Kobayashi K."/>
            <person name="Kobayashi M."/>
            <person name="Lee B.I."/>
            <person name="Makabe K.W."/>
            <person name="Manohar C."/>
            <person name="Matassi G."/>
            <person name="Medina M."/>
            <person name="Mochizuki Y."/>
            <person name="Mount S."/>
            <person name="Morishita T."/>
            <person name="Miura S."/>
            <person name="Nakayama A."/>
            <person name="Nishizaka S."/>
            <person name="Nomoto H."/>
            <person name="Ohta F."/>
            <person name="Oishi K."/>
            <person name="Rigoutsos I."/>
            <person name="Sano M."/>
            <person name="Sasaki A."/>
            <person name="Sasakura Y."/>
            <person name="Shoguchi E."/>
            <person name="Shin-i T."/>
            <person name="Spagnuolo A."/>
            <person name="Stainier D."/>
            <person name="Suzuki M.M."/>
            <person name="Tassy O."/>
            <person name="Takatori N."/>
            <person name="Tokuoka M."/>
            <person name="Yagi K."/>
            <person name="Yoshizaki F."/>
            <person name="Wada S."/>
            <person name="Zhang C."/>
            <person name="Hyatt P.D."/>
            <person name="Larimer F."/>
            <person name="Detter C."/>
            <person name="Doggett N."/>
            <person name="Glavina T."/>
            <person name="Hawkins T."/>
            <person name="Richardson P."/>
            <person name="Lucas S."/>
            <person name="Kohara Y."/>
            <person name="Levine M."/>
            <person name="Satoh N."/>
            <person name="Rokhsar D.S."/>
        </authorList>
    </citation>
    <scope>NUCLEOTIDE SEQUENCE [LARGE SCALE GENOMIC DNA]</scope>
</reference>
<evidence type="ECO:0000256" key="2">
    <source>
        <dbReference type="ARBA" id="ARBA00004988"/>
    </source>
</evidence>
<dbReference type="HOGENOM" id="CLU_056590_0_2_1"/>
<dbReference type="FunFam" id="3.30.70.260:FF:000018">
    <property type="entry name" value="Ribose-5-phosphate isomerase A"/>
    <property type="match status" value="1"/>
</dbReference>
<dbReference type="STRING" id="7719.ENSCINP00000001226"/>
<dbReference type="FunCoup" id="F6QWW6">
    <property type="interactions" value="465"/>
</dbReference>
<evidence type="ECO:0000256" key="4">
    <source>
        <dbReference type="ARBA" id="ARBA00011959"/>
    </source>
</evidence>
<evidence type="ECO:0000256" key="1">
    <source>
        <dbReference type="ARBA" id="ARBA00001713"/>
    </source>
</evidence>
<dbReference type="SUPFAM" id="SSF100950">
    <property type="entry name" value="NagB/RpiA/CoA transferase-like"/>
    <property type="match status" value="1"/>
</dbReference>
<dbReference type="HAMAP" id="MF_00170">
    <property type="entry name" value="Rib_5P_isom_A"/>
    <property type="match status" value="1"/>
</dbReference>
<keyword evidence="5" id="KW-0413">Isomerase</keyword>
<dbReference type="OMA" id="ACHVQEK"/>
<proteinExistence type="inferred from homology"/>
<dbReference type="AlphaFoldDB" id="F6QWW6"/>
<dbReference type="InterPro" id="IPR004788">
    <property type="entry name" value="Ribose5P_isomerase_type_A"/>
</dbReference>
<accession>F6QWW6</accession>
<dbReference type="UniPathway" id="UPA00115">
    <property type="reaction ID" value="UER00412"/>
</dbReference>
<dbReference type="Pfam" id="PF06026">
    <property type="entry name" value="Rib_5-P_isom_A"/>
    <property type="match status" value="1"/>
</dbReference>
<dbReference type="GO" id="GO:0006014">
    <property type="term" value="P:D-ribose metabolic process"/>
    <property type="evidence" value="ECO:0000318"/>
    <property type="project" value="GO_Central"/>
</dbReference>
<reference evidence="7" key="2">
    <citation type="journal article" date="2008" name="Genome Biol.">
        <title>Improved genome assembly and evidence-based global gene model set for the chordate Ciona intestinalis: new insight into intron and operon populations.</title>
        <authorList>
            <person name="Satou Y."/>
            <person name="Mineta K."/>
            <person name="Ogasawara M."/>
            <person name="Sasakura Y."/>
            <person name="Shoguchi E."/>
            <person name="Ueno K."/>
            <person name="Yamada L."/>
            <person name="Matsumoto J."/>
            <person name="Wasserscheid J."/>
            <person name="Dewar K."/>
            <person name="Wiley G.B."/>
            <person name="Macmil S.L."/>
            <person name="Roe B.A."/>
            <person name="Zeller R.W."/>
            <person name="Hastings K.E."/>
            <person name="Lemaire P."/>
            <person name="Lindquist E."/>
            <person name="Endo T."/>
            <person name="Hotta K."/>
            <person name="Inaba K."/>
        </authorList>
    </citation>
    <scope>NUCLEOTIDE SEQUENCE [LARGE SCALE GENOMIC DNA]</scope>
    <source>
        <strain evidence="7">wild type</strain>
    </source>
</reference>
<dbReference type="NCBIfam" id="NF001924">
    <property type="entry name" value="PRK00702.1"/>
    <property type="match status" value="1"/>
</dbReference>
<dbReference type="Gene3D" id="3.30.70.260">
    <property type="match status" value="1"/>
</dbReference>
<comment type="similarity">
    <text evidence="3">Belongs to the ribose 5-phosphate isomerase family.</text>
</comment>
<evidence type="ECO:0000313" key="7">
    <source>
        <dbReference type="Ensembl" id="ENSCINP00000001226.3"/>
    </source>
</evidence>
<dbReference type="Proteomes" id="UP000008144">
    <property type="component" value="Chromosome 8"/>
</dbReference>
<dbReference type="GO" id="GO:0005737">
    <property type="term" value="C:cytoplasm"/>
    <property type="evidence" value="ECO:0000318"/>
    <property type="project" value="GO_Central"/>
</dbReference>
<dbReference type="Gene3D" id="3.40.50.1360">
    <property type="match status" value="1"/>
</dbReference>
<dbReference type="EC" id="5.3.1.6" evidence="4"/>
<reference evidence="7" key="4">
    <citation type="submission" date="2025-09" db="UniProtKB">
        <authorList>
            <consortium name="Ensembl"/>
        </authorList>
    </citation>
    <scope>IDENTIFICATION</scope>
</reference>
<dbReference type="InterPro" id="IPR020672">
    <property type="entry name" value="Ribose5P_isomerase_typA_subgr"/>
</dbReference>
<dbReference type="Ensembl" id="ENSCINT00000001226.3">
    <property type="protein sequence ID" value="ENSCINP00000001226.3"/>
    <property type="gene ID" value="ENSCING00000000668.3"/>
</dbReference>
<protein>
    <recommendedName>
        <fullName evidence="4">ribose-5-phosphate isomerase</fullName>
        <ecNumber evidence="4">5.3.1.6</ecNumber>
    </recommendedName>
    <alternativeName>
        <fullName evidence="6">Phosphoriboisomerase</fullName>
    </alternativeName>
</protein>
<name>F6QWW6_CIOIN</name>
<dbReference type="SUPFAM" id="SSF75445">
    <property type="entry name" value="D-ribose-5-phosphate isomerase (RpiA), lid domain"/>
    <property type="match status" value="1"/>
</dbReference>
<dbReference type="FunFam" id="3.40.50.1360:FF:000001">
    <property type="entry name" value="Ribose-5-phosphate isomerase A"/>
    <property type="match status" value="1"/>
</dbReference>
<comment type="pathway">
    <text evidence="2">Carbohydrate degradation; pentose phosphate pathway; D-ribose 5-phosphate from D-ribulose 5-phosphate (non-oxidative stage): step 1/1.</text>
</comment>
<dbReference type="PANTHER" id="PTHR11934">
    <property type="entry name" value="RIBOSE-5-PHOSPHATE ISOMERASE"/>
    <property type="match status" value="1"/>
</dbReference>